<dbReference type="AlphaFoldDB" id="A0A7J8CRX6"/>
<feature type="region of interest" description="Disordered" evidence="1">
    <location>
        <begin position="78"/>
        <end position="112"/>
    </location>
</feature>
<evidence type="ECO:0000313" key="2">
    <source>
        <dbReference type="EMBL" id="KAF6413653.1"/>
    </source>
</evidence>
<feature type="compositionally biased region" description="Basic and acidic residues" evidence="1">
    <location>
        <begin position="91"/>
        <end position="101"/>
    </location>
</feature>
<accession>A0A7J8CRX6</accession>
<dbReference type="EMBL" id="JACASF010000020">
    <property type="protein sequence ID" value="KAF6413653.1"/>
    <property type="molecule type" value="Genomic_DNA"/>
</dbReference>
<evidence type="ECO:0000256" key="1">
    <source>
        <dbReference type="SAM" id="MobiDB-lite"/>
    </source>
</evidence>
<evidence type="ECO:0000313" key="3">
    <source>
        <dbReference type="Proteomes" id="UP000550707"/>
    </source>
</evidence>
<comment type="caution">
    <text evidence="2">The sequence shown here is derived from an EMBL/GenBank/DDBJ whole genome shotgun (WGS) entry which is preliminary data.</text>
</comment>
<reference evidence="2 3" key="1">
    <citation type="journal article" date="2020" name="Nature">
        <title>Six reference-quality genomes reveal evolution of bat adaptations.</title>
        <authorList>
            <person name="Jebb D."/>
            <person name="Huang Z."/>
            <person name="Pippel M."/>
            <person name="Hughes G.M."/>
            <person name="Lavrichenko K."/>
            <person name="Devanna P."/>
            <person name="Winkler S."/>
            <person name="Jermiin L.S."/>
            <person name="Skirmuntt E.C."/>
            <person name="Katzourakis A."/>
            <person name="Burkitt-Gray L."/>
            <person name="Ray D.A."/>
            <person name="Sullivan K.A.M."/>
            <person name="Roscito J.G."/>
            <person name="Kirilenko B.M."/>
            <person name="Davalos L.M."/>
            <person name="Corthals A.P."/>
            <person name="Power M.L."/>
            <person name="Jones G."/>
            <person name="Ransome R.D."/>
            <person name="Dechmann D.K.N."/>
            <person name="Locatelli A.G."/>
            <person name="Puechmaille S.J."/>
            <person name="Fedrigo O."/>
            <person name="Jarvis E.D."/>
            <person name="Hiller M."/>
            <person name="Vernes S.C."/>
            <person name="Myers E.W."/>
            <person name="Teeling E.C."/>
        </authorList>
    </citation>
    <scope>NUCLEOTIDE SEQUENCE [LARGE SCALE GENOMIC DNA]</scope>
    <source>
        <strain evidence="2">MMolMol1</strain>
        <tissue evidence="2">Muscle</tissue>
    </source>
</reference>
<proteinExistence type="predicted"/>
<dbReference type="Proteomes" id="UP000550707">
    <property type="component" value="Unassembled WGS sequence"/>
</dbReference>
<name>A0A7J8CRX6_MOLMO</name>
<dbReference type="InParanoid" id="A0A7J8CRX6"/>
<organism evidence="2 3">
    <name type="scientific">Molossus molossus</name>
    <name type="common">Pallas' mastiff bat</name>
    <name type="synonym">Vespertilio molossus</name>
    <dbReference type="NCBI Taxonomy" id="27622"/>
    <lineage>
        <taxon>Eukaryota</taxon>
        <taxon>Metazoa</taxon>
        <taxon>Chordata</taxon>
        <taxon>Craniata</taxon>
        <taxon>Vertebrata</taxon>
        <taxon>Euteleostomi</taxon>
        <taxon>Mammalia</taxon>
        <taxon>Eutheria</taxon>
        <taxon>Laurasiatheria</taxon>
        <taxon>Chiroptera</taxon>
        <taxon>Yangochiroptera</taxon>
        <taxon>Molossidae</taxon>
        <taxon>Molossus</taxon>
    </lineage>
</organism>
<gene>
    <name evidence="2" type="ORF">HJG59_009820</name>
</gene>
<keyword evidence="3" id="KW-1185">Reference proteome</keyword>
<sequence length="201" mass="21258">MQASPRDPGLGQAPKQSSWQLFGALAEAASVPQGAFGAFSLNQSPCCRGHRLPCADGPQPASQLGDCEHRGVSGQEMYRPGIFSKSGDGAADTRSHAKDSPTEDEQGSLEDQQRHAAGGPCCACTARPSRTKGDALFLSHLGVSVAAAWPASCPIRNRRPAHTWGLLRVSATLVHSATAGPKDTAFFKKSSPKDIFLFIFR</sequence>
<protein>
    <submittedName>
        <fullName evidence="2">Uncharacterized protein</fullName>
    </submittedName>
</protein>